<dbReference type="VEuPathDB" id="FungiDB:BD410DRAFT_813675"/>
<name>A0A4Y7QBC6_9AGAM</name>
<keyword evidence="2" id="KW-1185">Reference proteome</keyword>
<dbReference type="OrthoDB" id="5424209at2759"/>
<dbReference type="STRING" id="50990.A0A4Y7QBC6"/>
<protein>
    <submittedName>
        <fullName evidence="1">Uncharacterized protein</fullName>
    </submittedName>
</protein>
<reference evidence="1 2" key="1">
    <citation type="submission" date="2018-06" db="EMBL/GenBank/DDBJ databases">
        <title>A transcriptomic atlas of mushroom development highlights an independent origin of complex multicellularity.</title>
        <authorList>
            <consortium name="DOE Joint Genome Institute"/>
            <person name="Krizsan K."/>
            <person name="Almasi E."/>
            <person name="Merenyi Z."/>
            <person name="Sahu N."/>
            <person name="Viragh M."/>
            <person name="Koszo T."/>
            <person name="Mondo S."/>
            <person name="Kiss B."/>
            <person name="Balint B."/>
            <person name="Kues U."/>
            <person name="Barry K."/>
            <person name="Hegedus J.C."/>
            <person name="Henrissat B."/>
            <person name="Johnson J."/>
            <person name="Lipzen A."/>
            <person name="Ohm R."/>
            <person name="Nagy I."/>
            <person name="Pangilinan J."/>
            <person name="Yan J."/>
            <person name="Xiong Y."/>
            <person name="Grigoriev I.V."/>
            <person name="Hibbett D.S."/>
            <person name="Nagy L.G."/>
        </authorList>
    </citation>
    <scope>NUCLEOTIDE SEQUENCE [LARGE SCALE GENOMIC DNA]</scope>
    <source>
        <strain evidence="1 2">SZMC22713</strain>
    </source>
</reference>
<dbReference type="Proteomes" id="UP000294933">
    <property type="component" value="Unassembled WGS sequence"/>
</dbReference>
<sequence length="527" mass="58387">MELDLNAKLWNSSLRPEEREFYYKGLPSYPALVARTGTPWKPSTGSWAYSQRKDLRVVGNHALKEVHALLDSKEVKWTSTDVVRIGDVEESSTPVVLWIGVIPASLSNEEGRVVALKCHGLFEDYGITDVDVEIRESVVTRSTGPKFLRPTSPAFSCSSDGTFKPDVREPLTASLGLPISAESTPLVEGTGGFFIAEGGDSKRLFFVTARHVYDNNKFACEAEGQPRHSVVLFGDAAFNNFLTLIKDTIGDNAFNVHFQRRRIKTAEERSEPTAEKVRKHAEALAHEAKQALVDLNAFYQEVSMHWATVESRTLGHVIFSPPISVGGGIEQYTVDFAIIEIDASKIDKSNFEGNVIDLCTKIGVGKFSRMMRPNYEDRDAFKYPWDNLLRLSGTIPDEEMRRPTMLDKKGVPRLMVLKRGNTTRLTVGRANDILSYARNYDDDNNNPVTSKEWAILPFDQESGAFSEKGDSGSVIADGRGRMGGLLTGGAGSMRGLDITYATPIDFLMKRIQTNGFPNAHLNPVLNA</sequence>
<proteinExistence type="predicted"/>
<organism evidence="1 2">
    <name type="scientific">Rickenella mellea</name>
    <dbReference type="NCBI Taxonomy" id="50990"/>
    <lineage>
        <taxon>Eukaryota</taxon>
        <taxon>Fungi</taxon>
        <taxon>Dikarya</taxon>
        <taxon>Basidiomycota</taxon>
        <taxon>Agaricomycotina</taxon>
        <taxon>Agaricomycetes</taxon>
        <taxon>Hymenochaetales</taxon>
        <taxon>Rickenellaceae</taxon>
        <taxon>Rickenella</taxon>
    </lineage>
</organism>
<dbReference type="AlphaFoldDB" id="A0A4Y7QBC6"/>
<dbReference type="EMBL" id="ML170165">
    <property type="protein sequence ID" value="TDL24745.1"/>
    <property type="molecule type" value="Genomic_DNA"/>
</dbReference>
<dbReference type="InterPro" id="IPR009003">
    <property type="entry name" value="Peptidase_S1_PA"/>
</dbReference>
<evidence type="ECO:0000313" key="1">
    <source>
        <dbReference type="EMBL" id="TDL24745.1"/>
    </source>
</evidence>
<dbReference type="SUPFAM" id="SSF50494">
    <property type="entry name" value="Trypsin-like serine proteases"/>
    <property type="match status" value="1"/>
</dbReference>
<gene>
    <name evidence="1" type="ORF">BD410DRAFT_813675</name>
</gene>
<evidence type="ECO:0000313" key="2">
    <source>
        <dbReference type="Proteomes" id="UP000294933"/>
    </source>
</evidence>
<accession>A0A4Y7QBC6</accession>